<evidence type="ECO:0000313" key="14">
    <source>
        <dbReference type="Proteomes" id="UP000623467"/>
    </source>
</evidence>
<dbReference type="AlphaFoldDB" id="A0A8H6YE90"/>
<comment type="subunit">
    <text evidence="10">Component of the NDC80 complex.</text>
</comment>
<evidence type="ECO:0000256" key="10">
    <source>
        <dbReference type="RuleBase" id="RU368072"/>
    </source>
</evidence>
<dbReference type="PANTHER" id="PTHR10643">
    <property type="entry name" value="KINETOCHORE PROTEIN NDC80"/>
    <property type="match status" value="1"/>
</dbReference>
<evidence type="ECO:0000256" key="1">
    <source>
        <dbReference type="ARBA" id="ARBA00007050"/>
    </source>
</evidence>
<evidence type="ECO:0000256" key="9">
    <source>
        <dbReference type="ARBA" id="ARBA00023328"/>
    </source>
</evidence>
<protein>
    <recommendedName>
        <fullName evidence="10">Kinetochore protein NDC80</fullName>
    </recommendedName>
</protein>
<comment type="subcellular location">
    <subcellularLocation>
        <location evidence="10">Chromosome</location>
        <location evidence="10">Centromere</location>
        <location evidence="10">Kinetochore</location>
    </subcellularLocation>
    <subcellularLocation>
        <location evidence="10">Nucleus</location>
    </subcellularLocation>
</comment>
<dbReference type="InterPro" id="IPR005550">
    <property type="entry name" value="Kinetochore_Ndc80"/>
</dbReference>
<reference evidence="13" key="1">
    <citation type="submission" date="2020-05" db="EMBL/GenBank/DDBJ databases">
        <title>Mycena genomes resolve the evolution of fungal bioluminescence.</title>
        <authorList>
            <person name="Tsai I.J."/>
        </authorList>
    </citation>
    <scope>NUCLEOTIDE SEQUENCE</scope>
    <source>
        <strain evidence="13">160909Yilan</strain>
    </source>
</reference>
<dbReference type="Gene3D" id="1.10.418.30">
    <property type="entry name" value="Ncd80 complex, Ncd80 subunit"/>
    <property type="match status" value="1"/>
</dbReference>
<feature type="coiled-coil region" evidence="11">
    <location>
        <begin position="231"/>
        <end position="258"/>
    </location>
</feature>
<dbReference type="OrthoDB" id="7459479at2759"/>
<accession>A0A8H6YE90</accession>
<comment type="caution">
    <text evidence="13">The sequence shown here is derived from an EMBL/GenBank/DDBJ whole genome shotgun (WGS) entry which is preliminary data.</text>
</comment>
<feature type="coiled-coil region" evidence="11">
    <location>
        <begin position="406"/>
        <end position="433"/>
    </location>
</feature>
<name>A0A8H6YE90_9AGAR</name>
<dbReference type="InterPro" id="IPR055260">
    <property type="entry name" value="Ndc80_CH"/>
</dbReference>
<evidence type="ECO:0000256" key="11">
    <source>
        <dbReference type="SAM" id="Coils"/>
    </source>
</evidence>
<feature type="coiled-coil region" evidence="11">
    <location>
        <begin position="132"/>
        <end position="197"/>
    </location>
</feature>
<dbReference type="GO" id="GO:0051315">
    <property type="term" value="P:attachment of mitotic spindle microtubules to kinetochore"/>
    <property type="evidence" value="ECO:0007669"/>
    <property type="project" value="UniProtKB-UniRule"/>
</dbReference>
<keyword evidence="6 11" id="KW-0175">Coiled coil</keyword>
<dbReference type="GO" id="GO:0051301">
    <property type="term" value="P:cell division"/>
    <property type="evidence" value="ECO:0007669"/>
    <property type="project" value="UniProtKB-UniRule"/>
</dbReference>
<keyword evidence="7 10" id="KW-0539">Nucleus</keyword>
<keyword evidence="14" id="KW-1185">Reference proteome</keyword>
<evidence type="ECO:0000256" key="2">
    <source>
        <dbReference type="ARBA" id="ARBA00022454"/>
    </source>
</evidence>
<evidence type="ECO:0000256" key="4">
    <source>
        <dbReference type="ARBA" id="ARBA00022776"/>
    </source>
</evidence>
<gene>
    <name evidence="13" type="ORF">MSAN_01350500</name>
</gene>
<feature type="coiled-coil region" evidence="11">
    <location>
        <begin position="328"/>
        <end position="376"/>
    </location>
</feature>
<keyword evidence="4 10" id="KW-0498">Mitosis</keyword>
<dbReference type="Proteomes" id="UP000623467">
    <property type="component" value="Unassembled WGS sequence"/>
</dbReference>
<proteinExistence type="inferred from homology"/>
<evidence type="ECO:0000313" key="13">
    <source>
        <dbReference type="EMBL" id="KAF7357542.1"/>
    </source>
</evidence>
<dbReference type="GO" id="GO:0005634">
    <property type="term" value="C:nucleus"/>
    <property type="evidence" value="ECO:0007669"/>
    <property type="project" value="UniProtKB-SubCell"/>
</dbReference>
<dbReference type="Pfam" id="PF03801">
    <property type="entry name" value="Ndc80_HEC"/>
    <property type="match status" value="1"/>
</dbReference>
<dbReference type="EMBL" id="JACAZH010000010">
    <property type="protein sequence ID" value="KAF7357542.1"/>
    <property type="molecule type" value="Genomic_DNA"/>
</dbReference>
<dbReference type="GO" id="GO:0031262">
    <property type="term" value="C:Ndc80 complex"/>
    <property type="evidence" value="ECO:0007669"/>
    <property type="project" value="UniProtKB-UniRule"/>
</dbReference>
<keyword evidence="9 10" id="KW-0137">Centromere</keyword>
<dbReference type="InterPro" id="IPR038273">
    <property type="entry name" value="Ndc80_sf"/>
</dbReference>
<sequence length="450" mass="51081">MSILDPGLSQNARSEKQFVPALKPFDYPFADSIDSRWLATPASMYSWPPLLGVLHWLVQMPPPDVDSGDSTLQKPLNVPEDFDDPCDHGALTFAYCAEACGLWMNMDDNFTAPTKILEDRYDRNEELSQKAIDDATSQVEQSEAEFNKLKLTASSIVKLQQEYDLLKLDAEKFEKILDRYESRIKKLQNKIAHWEVETVPRALYKQIAQLEAEQLEPSEIAKTQNLSPEQAIKTNADHDRLSQNVEALEQKITETNRVVLAQEMGHSAKRLGDAEDAVDAYMDLLSSLGLLPLSFLRCKTWILPFAFRPTSRTCCREQIPGEAKRSARASVESERIGLENKLDQLTLERENIDEEIAEMKKRVVALNEQADVLRDVARQEVLVAGAETERLERDLAHAKTTALATRMEVESRLRALQIDYQEQVEKVSGLKEATLRKTVKKHTRDRDVKG</sequence>
<evidence type="ECO:0000256" key="5">
    <source>
        <dbReference type="ARBA" id="ARBA00022838"/>
    </source>
</evidence>
<feature type="domain" description="Kinetochore protein Ndc80 CH" evidence="12">
    <location>
        <begin position="4"/>
        <end position="60"/>
    </location>
</feature>
<keyword evidence="3 10" id="KW-0132">Cell division</keyword>
<evidence type="ECO:0000259" key="12">
    <source>
        <dbReference type="Pfam" id="PF03801"/>
    </source>
</evidence>
<evidence type="ECO:0000256" key="7">
    <source>
        <dbReference type="ARBA" id="ARBA00023242"/>
    </source>
</evidence>
<keyword evidence="8 10" id="KW-0131">Cell cycle</keyword>
<evidence type="ECO:0000256" key="3">
    <source>
        <dbReference type="ARBA" id="ARBA00022618"/>
    </source>
</evidence>
<evidence type="ECO:0000256" key="8">
    <source>
        <dbReference type="ARBA" id="ARBA00023306"/>
    </source>
</evidence>
<dbReference type="PANTHER" id="PTHR10643:SF2">
    <property type="entry name" value="KINETOCHORE PROTEIN NDC80 HOMOLOG"/>
    <property type="match status" value="1"/>
</dbReference>
<evidence type="ECO:0000256" key="6">
    <source>
        <dbReference type="ARBA" id="ARBA00023054"/>
    </source>
</evidence>
<comment type="similarity">
    <text evidence="1 10">Belongs to the NDC80/HEC1 family.</text>
</comment>
<comment type="function">
    <text evidence="10">Acts as a component of the essential kinetochore-associated NDC80 complex, which is required for chromosome segregation and spindle checkpoint activity.</text>
</comment>
<organism evidence="13 14">
    <name type="scientific">Mycena sanguinolenta</name>
    <dbReference type="NCBI Taxonomy" id="230812"/>
    <lineage>
        <taxon>Eukaryota</taxon>
        <taxon>Fungi</taxon>
        <taxon>Dikarya</taxon>
        <taxon>Basidiomycota</taxon>
        <taxon>Agaricomycotina</taxon>
        <taxon>Agaricomycetes</taxon>
        <taxon>Agaricomycetidae</taxon>
        <taxon>Agaricales</taxon>
        <taxon>Marasmiineae</taxon>
        <taxon>Mycenaceae</taxon>
        <taxon>Mycena</taxon>
    </lineage>
</organism>
<keyword evidence="2 10" id="KW-0158">Chromosome</keyword>
<keyword evidence="5 10" id="KW-0995">Kinetochore</keyword>